<keyword evidence="2" id="KW-0677">Repeat</keyword>
<keyword evidence="1" id="KW-0433">Leucine-rich repeat</keyword>
<evidence type="ECO:0000256" key="2">
    <source>
        <dbReference type="ARBA" id="ARBA00022737"/>
    </source>
</evidence>
<gene>
    <name evidence="3" type="ORF">RDWZM_008461</name>
</gene>
<dbReference type="Gene3D" id="3.20.20.80">
    <property type="entry name" value="Glycosidases"/>
    <property type="match status" value="1"/>
</dbReference>
<name>A0A9Q0M1G5_BLOTA</name>
<reference evidence="3" key="1">
    <citation type="submission" date="2022-12" db="EMBL/GenBank/DDBJ databases">
        <title>Genome assemblies of Blomia tropicalis.</title>
        <authorList>
            <person name="Cui Y."/>
        </authorList>
    </citation>
    <scope>NUCLEOTIDE SEQUENCE</scope>
    <source>
        <tissue evidence="3">Adult mites</tissue>
    </source>
</reference>
<proteinExistence type="predicted"/>
<protein>
    <submittedName>
        <fullName evidence="3">Uncharacterized protein</fullName>
    </submittedName>
</protein>
<dbReference type="PANTHER" id="PTHR45712:SF22">
    <property type="entry name" value="INSULIN-LIKE GROWTH FACTOR-BINDING PROTEIN COMPLEX ACID LABILE SUBUNIT"/>
    <property type="match status" value="1"/>
</dbReference>
<dbReference type="PANTHER" id="PTHR45712">
    <property type="entry name" value="AGAP008170-PA"/>
    <property type="match status" value="1"/>
</dbReference>
<evidence type="ECO:0000313" key="4">
    <source>
        <dbReference type="Proteomes" id="UP001142055"/>
    </source>
</evidence>
<dbReference type="OMA" id="GHNTIRT"/>
<organism evidence="3 4">
    <name type="scientific">Blomia tropicalis</name>
    <name type="common">Mite</name>
    <dbReference type="NCBI Taxonomy" id="40697"/>
    <lineage>
        <taxon>Eukaryota</taxon>
        <taxon>Metazoa</taxon>
        <taxon>Ecdysozoa</taxon>
        <taxon>Arthropoda</taxon>
        <taxon>Chelicerata</taxon>
        <taxon>Arachnida</taxon>
        <taxon>Acari</taxon>
        <taxon>Acariformes</taxon>
        <taxon>Sarcoptiformes</taxon>
        <taxon>Astigmata</taxon>
        <taxon>Glycyphagoidea</taxon>
        <taxon>Echimyopodidae</taxon>
        <taxon>Blomia</taxon>
    </lineage>
</organism>
<dbReference type="SMART" id="SM00369">
    <property type="entry name" value="LRR_TYP"/>
    <property type="match status" value="2"/>
</dbReference>
<dbReference type="InterPro" id="IPR032675">
    <property type="entry name" value="LRR_dom_sf"/>
</dbReference>
<dbReference type="SUPFAM" id="SSF51445">
    <property type="entry name" value="(Trans)glycosidases"/>
    <property type="match status" value="1"/>
</dbReference>
<dbReference type="InterPro" id="IPR017853">
    <property type="entry name" value="GH"/>
</dbReference>
<evidence type="ECO:0000313" key="3">
    <source>
        <dbReference type="EMBL" id="KAJ6217304.1"/>
    </source>
</evidence>
<dbReference type="Gene3D" id="3.80.10.10">
    <property type="entry name" value="Ribonuclease Inhibitor"/>
    <property type="match status" value="1"/>
</dbReference>
<dbReference type="Proteomes" id="UP001142055">
    <property type="component" value="Chromosome 3"/>
</dbReference>
<dbReference type="SUPFAM" id="SSF52058">
    <property type="entry name" value="L domain-like"/>
    <property type="match status" value="1"/>
</dbReference>
<comment type="caution">
    <text evidence="3">The sequence shown here is derived from an EMBL/GenBank/DDBJ whole genome shotgun (WGS) entry which is preliminary data.</text>
</comment>
<dbReference type="EMBL" id="JAPWDV010000003">
    <property type="protein sequence ID" value="KAJ6217304.1"/>
    <property type="molecule type" value="Genomic_DNA"/>
</dbReference>
<accession>A0A9Q0M1G5</accession>
<keyword evidence="4" id="KW-1185">Reference proteome</keyword>
<dbReference type="PROSITE" id="PS51450">
    <property type="entry name" value="LRR"/>
    <property type="match status" value="1"/>
</dbReference>
<dbReference type="AlphaFoldDB" id="A0A9Q0M1G5"/>
<dbReference type="Pfam" id="PF13855">
    <property type="entry name" value="LRR_8"/>
    <property type="match status" value="1"/>
</dbReference>
<dbReference type="InterPro" id="IPR050333">
    <property type="entry name" value="SLRP"/>
</dbReference>
<sequence>MLTCFGPKQDSDLNLINCPSDCECYKAPKDGIFGNDAESFICNSSNVITETPDILEKMLLTLCFFEWRIISKLNWLETLYIENGYFVRLDNSFNLIGSKRLHTIVIKSIEQFWYIDREAFNGFQVSLQKLIITNTKIHGWSWLTSLDPPLEQLIHLDLSSNQLKTIPIDLHQSIPNVRVLYLKHNHFHHFSLQSFKPWLNIMEFIPASPIIEDDGTISRNNIFYTKEMKELYDYMYVGPDYLLKNWQQLAEEETFDLYPDHIYLNSTGKFQMKNRDWILFGQNFPVNWFDSVTSESQSAIRNQMMHIFSTNGHNTIRTYLFGKRMINFFAGNENVPTSDIRVIIDLVEFFLEEAAQHQMQVVFIMWNYLEFDFVSNNMEIKLEQQYQTNMIVKQYLDDTKLIGISIPSDCESCLTFALKNECRQHQGFDDMYDFITIQSQLINLNNDRYSFTHWKRSKPNWFDQIKSLNELTVTRPTAVLYILDAKPNDKCEMPSDWFEQLTEISTGYYAPPELKPKDVQIEPR</sequence>
<evidence type="ECO:0000256" key="1">
    <source>
        <dbReference type="ARBA" id="ARBA00022614"/>
    </source>
</evidence>
<dbReference type="InterPro" id="IPR003591">
    <property type="entry name" value="Leu-rich_rpt_typical-subtyp"/>
</dbReference>
<dbReference type="InterPro" id="IPR001611">
    <property type="entry name" value="Leu-rich_rpt"/>
</dbReference>